<dbReference type="Gene3D" id="3.90.1210.10">
    <property type="entry name" value="Antifreeze-like/N-acetylneuraminic acid synthase C-terminal domain"/>
    <property type="match status" value="1"/>
</dbReference>
<dbReference type="Pfam" id="PF08666">
    <property type="entry name" value="SAF"/>
    <property type="match status" value="1"/>
</dbReference>
<sequence>MSMNYKQLLQHANERLFIIAEAGVNHNGDVNTALRLVDAAVEAGCDAIKFQTWITEKVYSVSRSVKPEYQARTTDASESEFAIIKKLELSFSNFGTLKKYCEERGILFFSTPDEIESANFLASLGVSLMKTGSQDVTNLPFLRQISALGVPVIFSTGACTMTELAEGVEAISESTKEVFLLHCVSSYPAPIDQMNLSVIPTLKAAFGLPVGLSDHTTGAFVACAALPLGARIFEKHITLDKNMAGPDHQASLDPSEMREYCSTLRGVYRGIGTGIKQIMPCELDARNAFRRFVVAGNDIKAGSVLSVGDLEFKKVVDGIPPKYLDMLLGRKVRCDIKADTPIEWQMISND</sequence>
<dbReference type="InterPro" id="IPR057736">
    <property type="entry name" value="SAF_PseI/NeuA/NeuB"/>
</dbReference>
<dbReference type="AlphaFoldDB" id="A0A1M7UHP3"/>
<dbReference type="CDD" id="cd11615">
    <property type="entry name" value="SAF_NeuB_like"/>
    <property type="match status" value="1"/>
</dbReference>
<dbReference type="Proteomes" id="UP000184096">
    <property type="component" value="Chromosome I"/>
</dbReference>
<dbReference type="InterPro" id="IPR006190">
    <property type="entry name" value="SAF_AFP_Neu5Ac"/>
</dbReference>
<gene>
    <name evidence="2" type="ORF">SAMN05444170_5100</name>
</gene>
<name>A0A1M7UHP3_9BRAD</name>
<dbReference type="PANTHER" id="PTHR42966:SF1">
    <property type="entry name" value="SIALIC ACID SYNTHASE"/>
    <property type="match status" value="1"/>
</dbReference>
<dbReference type="SUPFAM" id="SSF51269">
    <property type="entry name" value="AFP III-like domain"/>
    <property type="match status" value="1"/>
</dbReference>
<dbReference type="InterPro" id="IPR051690">
    <property type="entry name" value="PseI-like"/>
</dbReference>
<dbReference type="InterPro" id="IPR036732">
    <property type="entry name" value="AFP_Neu5c_C_sf"/>
</dbReference>
<dbReference type="Gene3D" id="3.20.20.70">
    <property type="entry name" value="Aldolase class I"/>
    <property type="match status" value="1"/>
</dbReference>
<organism evidence="2 3">
    <name type="scientific">Bradyrhizobium erythrophlei</name>
    <dbReference type="NCBI Taxonomy" id="1437360"/>
    <lineage>
        <taxon>Bacteria</taxon>
        <taxon>Pseudomonadati</taxon>
        <taxon>Pseudomonadota</taxon>
        <taxon>Alphaproteobacteria</taxon>
        <taxon>Hyphomicrobiales</taxon>
        <taxon>Nitrobacteraceae</taxon>
        <taxon>Bradyrhizobium</taxon>
    </lineage>
</organism>
<dbReference type="GO" id="GO:0047444">
    <property type="term" value="F:N-acylneuraminate-9-phosphate synthase activity"/>
    <property type="evidence" value="ECO:0007669"/>
    <property type="project" value="TreeGrafter"/>
</dbReference>
<evidence type="ECO:0000259" key="1">
    <source>
        <dbReference type="PROSITE" id="PS50844"/>
    </source>
</evidence>
<keyword evidence="3" id="KW-1185">Reference proteome</keyword>
<dbReference type="SMART" id="SM00858">
    <property type="entry name" value="SAF"/>
    <property type="match status" value="1"/>
</dbReference>
<proteinExistence type="predicted"/>
<dbReference type="EMBL" id="LT670849">
    <property type="protein sequence ID" value="SHN82397.1"/>
    <property type="molecule type" value="Genomic_DNA"/>
</dbReference>
<dbReference type="SUPFAM" id="SSF51569">
    <property type="entry name" value="Aldolase"/>
    <property type="match status" value="1"/>
</dbReference>
<feature type="domain" description="AFP-like" evidence="1">
    <location>
        <begin position="292"/>
        <end position="350"/>
    </location>
</feature>
<evidence type="ECO:0000313" key="3">
    <source>
        <dbReference type="Proteomes" id="UP000184096"/>
    </source>
</evidence>
<dbReference type="InterPro" id="IPR013974">
    <property type="entry name" value="SAF"/>
</dbReference>
<dbReference type="Pfam" id="PF03102">
    <property type="entry name" value="NeuB"/>
    <property type="match status" value="1"/>
</dbReference>
<protein>
    <submittedName>
        <fullName evidence="2">N-acetylneuraminate synthase</fullName>
    </submittedName>
</protein>
<dbReference type="InterPro" id="IPR013785">
    <property type="entry name" value="Aldolase_TIM"/>
</dbReference>
<dbReference type="PANTHER" id="PTHR42966">
    <property type="entry name" value="N-ACETYLNEURAMINATE SYNTHASE"/>
    <property type="match status" value="1"/>
</dbReference>
<accession>A0A1M7UHP3</accession>
<dbReference type="InterPro" id="IPR013132">
    <property type="entry name" value="PseI/NeuA/B-like_N"/>
</dbReference>
<reference evidence="3" key="1">
    <citation type="submission" date="2016-11" db="EMBL/GenBank/DDBJ databases">
        <authorList>
            <person name="Varghese N."/>
            <person name="Submissions S."/>
        </authorList>
    </citation>
    <scope>NUCLEOTIDE SEQUENCE [LARGE SCALE GENOMIC DNA]</scope>
    <source>
        <strain evidence="3">GAS401</strain>
    </source>
</reference>
<evidence type="ECO:0000313" key="2">
    <source>
        <dbReference type="EMBL" id="SHN82397.1"/>
    </source>
</evidence>
<dbReference type="GO" id="GO:0016051">
    <property type="term" value="P:carbohydrate biosynthetic process"/>
    <property type="evidence" value="ECO:0007669"/>
    <property type="project" value="InterPro"/>
</dbReference>
<dbReference type="PROSITE" id="PS50844">
    <property type="entry name" value="AFP_LIKE"/>
    <property type="match status" value="1"/>
</dbReference>